<dbReference type="AlphaFoldDB" id="A0AAD3GZC6"/>
<dbReference type="SUPFAM" id="SSF82153">
    <property type="entry name" value="FAS1 domain"/>
    <property type="match status" value="1"/>
</dbReference>
<accession>A0AAD3GZC6</accession>
<proteinExistence type="predicted"/>
<dbReference type="InterPro" id="IPR000782">
    <property type="entry name" value="FAS1_domain"/>
</dbReference>
<reference evidence="3 4" key="1">
    <citation type="journal article" date="2021" name="Sci. Rep.">
        <title>The genome of the diatom Chaetoceros tenuissimus carries an ancient integrated fragment of an extant virus.</title>
        <authorList>
            <person name="Hongo Y."/>
            <person name="Kimura K."/>
            <person name="Takaki Y."/>
            <person name="Yoshida Y."/>
            <person name="Baba S."/>
            <person name="Kobayashi G."/>
            <person name="Nagasaki K."/>
            <person name="Hano T."/>
            <person name="Tomaru Y."/>
        </authorList>
    </citation>
    <scope>NUCLEOTIDE SEQUENCE [LARGE SCALE GENOMIC DNA]</scope>
    <source>
        <strain evidence="3 4">NIES-3715</strain>
    </source>
</reference>
<evidence type="ECO:0000313" key="4">
    <source>
        <dbReference type="Proteomes" id="UP001054902"/>
    </source>
</evidence>
<evidence type="ECO:0000313" key="3">
    <source>
        <dbReference type="EMBL" id="GFH44194.1"/>
    </source>
</evidence>
<protein>
    <recommendedName>
        <fullName evidence="2">FAS1 domain-containing protein</fullName>
    </recommendedName>
</protein>
<sequence>MKNIFLCNLFLSIWMTFSNLQHAFAFQTSVSKLQLRSTALYETYESFESPNTSTTTLQVENILKEQYPIFHKLIMSKNPQVWKELSEAGALGFTVFAVNDEAMRNLGEKRLGQLDDIRNEEAAQKMAAFHAVNEPVSAEELFNSGGVVTIGGVVDVGRSVSGGFLGIGGKEDGGTTVNGAKLLYTIQVDQAVIHEMDDLISPELLWRFVDQLRIPGSK</sequence>
<dbReference type="Proteomes" id="UP001054902">
    <property type="component" value="Unassembled WGS sequence"/>
</dbReference>
<name>A0AAD3GZC6_9STRA</name>
<evidence type="ECO:0000256" key="1">
    <source>
        <dbReference type="SAM" id="SignalP"/>
    </source>
</evidence>
<comment type="caution">
    <text evidence="3">The sequence shown here is derived from an EMBL/GenBank/DDBJ whole genome shotgun (WGS) entry which is preliminary data.</text>
</comment>
<dbReference type="Pfam" id="PF02469">
    <property type="entry name" value="Fasciclin"/>
    <property type="match status" value="1"/>
</dbReference>
<dbReference type="EMBL" id="BLLK01000019">
    <property type="protein sequence ID" value="GFH44194.1"/>
    <property type="molecule type" value="Genomic_DNA"/>
</dbReference>
<feature type="chain" id="PRO_5041962986" description="FAS1 domain-containing protein" evidence="1">
    <location>
        <begin position="26"/>
        <end position="218"/>
    </location>
</feature>
<dbReference type="PROSITE" id="PS50213">
    <property type="entry name" value="FAS1"/>
    <property type="match status" value="1"/>
</dbReference>
<organism evidence="3 4">
    <name type="scientific">Chaetoceros tenuissimus</name>
    <dbReference type="NCBI Taxonomy" id="426638"/>
    <lineage>
        <taxon>Eukaryota</taxon>
        <taxon>Sar</taxon>
        <taxon>Stramenopiles</taxon>
        <taxon>Ochrophyta</taxon>
        <taxon>Bacillariophyta</taxon>
        <taxon>Coscinodiscophyceae</taxon>
        <taxon>Chaetocerotophycidae</taxon>
        <taxon>Chaetocerotales</taxon>
        <taxon>Chaetocerotaceae</taxon>
        <taxon>Chaetoceros</taxon>
    </lineage>
</organism>
<keyword evidence="1" id="KW-0732">Signal</keyword>
<dbReference type="InterPro" id="IPR036378">
    <property type="entry name" value="FAS1_dom_sf"/>
</dbReference>
<evidence type="ECO:0000259" key="2">
    <source>
        <dbReference type="PROSITE" id="PS50213"/>
    </source>
</evidence>
<dbReference type="Gene3D" id="2.30.180.10">
    <property type="entry name" value="FAS1 domain"/>
    <property type="match status" value="1"/>
</dbReference>
<dbReference type="SMART" id="SM00554">
    <property type="entry name" value="FAS1"/>
    <property type="match status" value="1"/>
</dbReference>
<gene>
    <name evidence="3" type="ORF">CTEN210_00668</name>
</gene>
<feature type="signal peptide" evidence="1">
    <location>
        <begin position="1"/>
        <end position="25"/>
    </location>
</feature>
<keyword evidence="4" id="KW-1185">Reference proteome</keyword>
<feature type="domain" description="FAS1" evidence="2">
    <location>
        <begin position="54"/>
        <end position="200"/>
    </location>
</feature>